<dbReference type="OrthoDB" id="10255570at2759"/>
<dbReference type="PANTHER" id="PTHR12563:SF17">
    <property type="entry name" value="DIHYDROXYACETONE PHOSPHATE ACYLTRANSFERASE"/>
    <property type="match status" value="1"/>
</dbReference>
<proteinExistence type="predicted"/>
<dbReference type="Proteomes" id="UP000789405">
    <property type="component" value="Unassembled WGS sequence"/>
</dbReference>
<sequence>NADRRTVENDIFFPLFNGIFTSNHNLDLPIIGILFKHSSTFFIRLTWGKDQLYCSITKEYLECLLESEHNLIEETRNCTGKLLSSKLGILKIIFEYILFGRTEDCWILPVSLQYDKIVETEAYVNELLGNPKKKETLWSVVTNNRLMQLK</sequence>
<gene>
    <name evidence="1" type="ORF">DERYTH_LOCUS19512</name>
</gene>
<feature type="non-terminal residue" evidence="1">
    <location>
        <position position="1"/>
    </location>
</feature>
<dbReference type="InterPro" id="IPR022284">
    <property type="entry name" value="GPAT/DHAPAT"/>
</dbReference>
<evidence type="ECO:0000313" key="1">
    <source>
        <dbReference type="EMBL" id="CAG8779796.1"/>
    </source>
</evidence>
<protein>
    <submittedName>
        <fullName evidence="1">17198_t:CDS:1</fullName>
    </submittedName>
</protein>
<dbReference type="GO" id="GO:0008654">
    <property type="term" value="P:phospholipid biosynthetic process"/>
    <property type="evidence" value="ECO:0007669"/>
    <property type="project" value="TreeGrafter"/>
</dbReference>
<reference evidence="1" key="1">
    <citation type="submission" date="2021-06" db="EMBL/GenBank/DDBJ databases">
        <authorList>
            <person name="Kallberg Y."/>
            <person name="Tangrot J."/>
            <person name="Rosling A."/>
        </authorList>
    </citation>
    <scope>NUCLEOTIDE SEQUENCE</scope>
    <source>
        <strain evidence="1">MA453B</strain>
    </source>
</reference>
<dbReference type="GO" id="GO:0019432">
    <property type="term" value="P:triglyceride biosynthetic process"/>
    <property type="evidence" value="ECO:0007669"/>
    <property type="project" value="TreeGrafter"/>
</dbReference>
<name>A0A9N9JI58_9GLOM</name>
<keyword evidence="2" id="KW-1185">Reference proteome</keyword>
<dbReference type="GO" id="GO:0006072">
    <property type="term" value="P:glycerol-3-phosphate metabolic process"/>
    <property type="evidence" value="ECO:0007669"/>
    <property type="project" value="TreeGrafter"/>
</dbReference>
<evidence type="ECO:0000313" key="2">
    <source>
        <dbReference type="Proteomes" id="UP000789405"/>
    </source>
</evidence>
<dbReference type="GO" id="GO:0004366">
    <property type="term" value="F:glycerol-3-phosphate O-acyltransferase activity"/>
    <property type="evidence" value="ECO:0007669"/>
    <property type="project" value="TreeGrafter"/>
</dbReference>
<organism evidence="1 2">
    <name type="scientific">Dentiscutata erythropus</name>
    <dbReference type="NCBI Taxonomy" id="1348616"/>
    <lineage>
        <taxon>Eukaryota</taxon>
        <taxon>Fungi</taxon>
        <taxon>Fungi incertae sedis</taxon>
        <taxon>Mucoromycota</taxon>
        <taxon>Glomeromycotina</taxon>
        <taxon>Glomeromycetes</taxon>
        <taxon>Diversisporales</taxon>
        <taxon>Gigasporaceae</taxon>
        <taxon>Dentiscutata</taxon>
    </lineage>
</organism>
<comment type="caution">
    <text evidence="1">The sequence shown here is derived from an EMBL/GenBank/DDBJ whole genome shotgun (WGS) entry which is preliminary data.</text>
</comment>
<dbReference type="AlphaFoldDB" id="A0A9N9JI58"/>
<dbReference type="PANTHER" id="PTHR12563">
    <property type="entry name" value="GLYCEROL-3-PHOSPHATE ACYLTRANSFERASE"/>
    <property type="match status" value="1"/>
</dbReference>
<accession>A0A9N9JI58</accession>
<dbReference type="GO" id="GO:0006631">
    <property type="term" value="P:fatty acid metabolic process"/>
    <property type="evidence" value="ECO:0007669"/>
    <property type="project" value="TreeGrafter"/>
</dbReference>
<dbReference type="GO" id="GO:0031966">
    <property type="term" value="C:mitochondrial membrane"/>
    <property type="evidence" value="ECO:0007669"/>
    <property type="project" value="TreeGrafter"/>
</dbReference>
<dbReference type="EMBL" id="CAJVPY010021508">
    <property type="protein sequence ID" value="CAG8779796.1"/>
    <property type="molecule type" value="Genomic_DNA"/>
</dbReference>